<dbReference type="FunFam" id="3.40.47.10:FF:000019">
    <property type="entry name" value="Polyketide synthase type I"/>
    <property type="match status" value="1"/>
</dbReference>
<evidence type="ECO:0000313" key="7">
    <source>
        <dbReference type="EMBL" id="GGL16364.1"/>
    </source>
</evidence>
<dbReference type="Gene3D" id="3.30.70.3290">
    <property type="match status" value="1"/>
</dbReference>
<dbReference type="InterPro" id="IPR014030">
    <property type="entry name" value="Ketoacyl_synth_N"/>
</dbReference>
<dbReference type="InterPro" id="IPR018201">
    <property type="entry name" value="Ketoacyl_synth_AS"/>
</dbReference>
<dbReference type="SMART" id="SM00825">
    <property type="entry name" value="PKS_KS"/>
    <property type="match status" value="1"/>
</dbReference>
<dbReference type="InterPro" id="IPR014031">
    <property type="entry name" value="Ketoacyl_synth_C"/>
</dbReference>
<dbReference type="Gene3D" id="3.40.47.10">
    <property type="match status" value="1"/>
</dbReference>
<protein>
    <recommendedName>
        <fullName evidence="6">Ketosynthase family 3 (KS3) domain-containing protein</fullName>
    </recommendedName>
</protein>
<dbReference type="InterPro" id="IPR016039">
    <property type="entry name" value="Thiolase-like"/>
</dbReference>
<dbReference type="Pfam" id="PF16197">
    <property type="entry name" value="KAsynt_C_assoc"/>
    <property type="match status" value="1"/>
</dbReference>
<reference evidence="7" key="1">
    <citation type="journal article" date="2014" name="Int. J. Syst. Evol. Microbiol.">
        <title>Complete genome sequence of Corynebacterium casei LMG S-19264T (=DSM 44701T), isolated from a smear-ripened cheese.</title>
        <authorList>
            <consortium name="US DOE Joint Genome Institute (JGI-PGF)"/>
            <person name="Walter F."/>
            <person name="Albersmeier A."/>
            <person name="Kalinowski J."/>
            <person name="Ruckert C."/>
        </authorList>
    </citation>
    <scope>NUCLEOTIDE SEQUENCE</scope>
    <source>
        <strain evidence="7">CGMCC 4.3508</strain>
    </source>
</reference>
<keyword evidence="8" id="KW-1185">Reference proteome</keyword>
<dbReference type="PANTHER" id="PTHR43775">
    <property type="entry name" value="FATTY ACID SYNTHASE"/>
    <property type="match status" value="1"/>
</dbReference>
<dbReference type="InterPro" id="IPR016035">
    <property type="entry name" value="Acyl_Trfase/lysoPLipase"/>
</dbReference>
<dbReference type="GO" id="GO:0006633">
    <property type="term" value="P:fatty acid biosynthetic process"/>
    <property type="evidence" value="ECO:0007669"/>
    <property type="project" value="InterPro"/>
</dbReference>
<dbReference type="InterPro" id="IPR032821">
    <property type="entry name" value="PKS_assoc"/>
</dbReference>
<feature type="region of interest" description="Disordered" evidence="5">
    <location>
        <begin position="833"/>
        <end position="881"/>
    </location>
</feature>
<dbReference type="InterPro" id="IPR050091">
    <property type="entry name" value="PKS_NRPS_Biosynth_Enz"/>
</dbReference>
<dbReference type="InterPro" id="IPR014043">
    <property type="entry name" value="Acyl_transferase_dom"/>
</dbReference>
<evidence type="ECO:0000256" key="3">
    <source>
        <dbReference type="ARBA" id="ARBA00022679"/>
    </source>
</evidence>
<keyword evidence="3" id="KW-0808">Transferase</keyword>
<organism evidence="7 8">
    <name type="scientific">Nocardia jinanensis</name>
    <dbReference type="NCBI Taxonomy" id="382504"/>
    <lineage>
        <taxon>Bacteria</taxon>
        <taxon>Bacillati</taxon>
        <taxon>Actinomycetota</taxon>
        <taxon>Actinomycetes</taxon>
        <taxon>Mycobacteriales</taxon>
        <taxon>Nocardiaceae</taxon>
        <taxon>Nocardia</taxon>
    </lineage>
</organism>
<evidence type="ECO:0000256" key="4">
    <source>
        <dbReference type="ARBA" id="ARBA00023315"/>
    </source>
</evidence>
<evidence type="ECO:0000256" key="1">
    <source>
        <dbReference type="ARBA" id="ARBA00022450"/>
    </source>
</evidence>
<dbReference type="SUPFAM" id="SSF53901">
    <property type="entry name" value="Thiolase-like"/>
    <property type="match status" value="1"/>
</dbReference>
<dbReference type="GO" id="GO:0004315">
    <property type="term" value="F:3-oxoacyl-[acyl-carrier-protein] synthase activity"/>
    <property type="evidence" value="ECO:0007669"/>
    <property type="project" value="InterPro"/>
</dbReference>
<sequence length="903" mass="94494">MLEYLKKVTVELMTTRDELDQLRERMDEPIAIIGMSCRFPGGVESPEHLWGLVASGTDAVTSFPPDRGWDLERLFDPDPDRPGTTYVKEGGFLTGAGAFDAGFFGIGPREARAMDPQQRLVLEAVWEALEDAGIGPVSLRGSDTGVFIGAAPSGYAERVTGEHEGFRLTGNAESVISGRVSYVLGLQGPALTVDTACSSSLVALHVACQALRNGEASLALAGGVAVAGAPQLYVDFARQRGLAGDGRCKSFAAAADGVGWSEGVGVLVVERLSDALRLGHDILAVVRGSAVNQDGASNGLTAPNGPSQERVIAAALAAAGLQPADVDAVEAHGTGTPLGDPIEARALISAYGQGRTAPLLIGSLKSNIGHSVAASGVGGVIKMVQALRHEILPKSLHVDAPSPHVDWSAGAVRILAEPQAWPAVDGRVRRAGVSSFGISGTNAHVVLEEAPRPEEPVGTASGAGAPAPLAAVPLLISAKSRAALHAQADRLRRWLIDNPEVDDLWRVAWSLIGTRTQWDWRGAVVGGDREQVLAGLAELASGVSAGSVIQGRTGSGTTAFLFTGQGAQRAGMGAGLYRAFPAFAAALDEVCAQFDPLLRCSLRELMFAADSADSLNRTEFTQPALFAYEVALFRLMESFGITADVVAGHSIGELAAAHVAGVWSLADACALVAARGRLMGALPPGGAMLAASITEAHAELLLADHRDQLSIAAVNGPESVVFSGAADAVDAVEKLLFDAGVRTSRLRVGHAFHSVLMEPMLAEFRAVAQRLEYRSPAIPIVSSGAVADTGPTDPDYWVGQIRGCVRVAGCRAPGRASRYRLPGIRCWTSWPTPHSTPSVPIPSRWRATRSAERSPTRSPRASSSAAAARWASRCSTPTHPTTRTVIGTFSRVRWASRSAWAPN</sequence>
<dbReference type="InterPro" id="IPR016036">
    <property type="entry name" value="Malonyl_transacylase_ACP-bd"/>
</dbReference>
<dbReference type="SMART" id="SM00827">
    <property type="entry name" value="PKS_AT"/>
    <property type="match status" value="1"/>
</dbReference>
<dbReference type="InterPro" id="IPR020841">
    <property type="entry name" value="PKS_Beta-ketoAc_synthase_dom"/>
</dbReference>
<evidence type="ECO:0000313" key="8">
    <source>
        <dbReference type="Proteomes" id="UP000638263"/>
    </source>
</evidence>
<dbReference type="AlphaFoldDB" id="A0A917VTA6"/>
<keyword evidence="4" id="KW-0012">Acyltransferase</keyword>
<dbReference type="PROSITE" id="PS52004">
    <property type="entry name" value="KS3_2"/>
    <property type="match status" value="1"/>
</dbReference>
<dbReference type="Pfam" id="PF00109">
    <property type="entry name" value="ketoacyl-synt"/>
    <property type="match status" value="1"/>
</dbReference>
<feature type="compositionally biased region" description="Low complexity" evidence="5">
    <location>
        <begin position="856"/>
        <end position="873"/>
    </location>
</feature>
<accession>A0A917VTA6</accession>
<gene>
    <name evidence="7" type="ORF">GCM10011588_33820</name>
</gene>
<feature type="domain" description="Ketosynthase family 3 (KS3)" evidence="6">
    <location>
        <begin position="27"/>
        <end position="449"/>
    </location>
</feature>
<dbReference type="Proteomes" id="UP000638263">
    <property type="component" value="Unassembled WGS sequence"/>
</dbReference>
<dbReference type="EMBL" id="BMMH01000006">
    <property type="protein sequence ID" value="GGL16364.1"/>
    <property type="molecule type" value="Genomic_DNA"/>
</dbReference>
<dbReference type="SUPFAM" id="SSF52151">
    <property type="entry name" value="FabD/lysophospholipase-like"/>
    <property type="match status" value="1"/>
</dbReference>
<evidence type="ECO:0000259" key="6">
    <source>
        <dbReference type="PROSITE" id="PS52004"/>
    </source>
</evidence>
<comment type="caution">
    <text evidence="7">The sequence shown here is derived from an EMBL/GenBank/DDBJ whole genome shotgun (WGS) entry which is preliminary data.</text>
</comment>
<dbReference type="SUPFAM" id="SSF55048">
    <property type="entry name" value="Probable ACP-binding domain of malonyl-CoA ACP transacylase"/>
    <property type="match status" value="1"/>
</dbReference>
<dbReference type="PANTHER" id="PTHR43775:SF51">
    <property type="entry name" value="INACTIVE PHENOLPHTHIOCEROL SYNTHESIS POLYKETIDE SYNTHASE TYPE I PKS1-RELATED"/>
    <property type="match status" value="1"/>
</dbReference>
<dbReference type="PROSITE" id="PS00606">
    <property type="entry name" value="KS3_1"/>
    <property type="match status" value="1"/>
</dbReference>
<evidence type="ECO:0000256" key="5">
    <source>
        <dbReference type="SAM" id="MobiDB-lite"/>
    </source>
</evidence>
<evidence type="ECO:0000256" key="2">
    <source>
        <dbReference type="ARBA" id="ARBA00022553"/>
    </source>
</evidence>
<proteinExistence type="predicted"/>
<name>A0A917VTA6_9NOCA</name>
<dbReference type="CDD" id="cd00833">
    <property type="entry name" value="PKS"/>
    <property type="match status" value="1"/>
</dbReference>
<dbReference type="GO" id="GO:0004312">
    <property type="term" value="F:fatty acid synthase activity"/>
    <property type="evidence" value="ECO:0007669"/>
    <property type="project" value="TreeGrafter"/>
</dbReference>
<dbReference type="InterPro" id="IPR001227">
    <property type="entry name" value="Ac_transferase_dom_sf"/>
</dbReference>
<keyword evidence="2" id="KW-0597">Phosphoprotein</keyword>
<reference evidence="7" key="2">
    <citation type="submission" date="2020-09" db="EMBL/GenBank/DDBJ databases">
        <authorList>
            <person name="Sun Q."/>
            <person name="Zhou Y."/>
        </authorList>
    </citation>
    <scope>NUCLEOTIDE SEQUENCE</scope>
    <source>
        <strain evidence="7">CGMCC 4.3508</strain>
    </source>
</reference>
<dbReference type="Pfam" id="PF00698">
    <property type="entry name" value="Acyl_transf_1"/>
    <property type="match status" value="1"/>
</dbReference>
<dbReference type="Pfam" id="PF02801">
    <property type="entry name" value="Ketoacyl-synt_C"/>
    <property type="match status" value="1"/>
</dbReference>
<keyword evidence="1" id="KW-0596">Phosphopantetheine</keyword>
<dbReference type="Gene3D" id="3.40.366.10">
    <property type="entry name" value="Malonyl-Coenzyme A Acyl Carrier Protein, domain 2"/>
    <property type="match status" value="1"/>
</dbReference>